<keyword evidence="2" id="KW-0508">mRNA splicing</keyword>
<evidence type="ECO:0000259" key="4">
    <source>
        <dbReference type="Pfam" id="PF25757"/>
    </source>
</evidence>
<dbReference type="Gene3D" id="1.25.10.10">
    <property type="entry name" value="Leucine-rich Repeat Variant"/>
    <property type="match status" value="1"/>
</dbReference>
<feature type="domain" description="Dynein axonemal assembly factor 5 TPR repeats" evidence="4">
    <location>
        <begin position="464"/>
        <end position="564"/>
    </location>
</feature>
<evidence type="ECO:0000313" key="5">
    <source>
        <dbReference type="EMBL" id="GMG40311.1"/>
    </source>
</evidence>
<comment type="similarity">
    <text evidence="1">Belongs to the SF3B1 family.</text>
</comment>
<dbReference type="Pfam" id="PF25757">
    <property type="entry name" value="TPR_DNAAF5"/>
    <property type="match status" value="1"/>
</dbReference>
<feature type="compositionally biased region" description="Basic and acidic residues" evidence="3">
    <location>
        <begin position="74"/>
        <end position="127"/>
    </location>
</feature>
<dbReference type="SUPFAM" id="SSF48371">
    <property type="entry name" value="ARM repeat"/>
    <property type="match status" value="1"/>
</dbReference>
<organism evidence="5 6">
    <name type="scientific">Ambrosiozyma monospora</name>
    <name type="common">Yeast</name>
    <name type="synonym">Endomycopsis monosporus</name>
    <dbReference type="NCBI Taxonomy" id="43982"/>
    <lineage>
        <taxon>Eukaryota</taxon>
        <taxon>Fungi</taxon>
        <taxon>Dikarya</taxon>
        <taxon>Ascomycota</taxon>
        <taxon>Saccharomycotina</taxon>
        <taxon>Pichiomycetes</taxon>
        <taxon>Pichiales</taxon>
        <taxon>Pichiaceae</taxon>
        <taxon>Ambrosiozyma</taxon>
    </lineage>
</organism>
<dbReference type="EMBL" id="BSXU01003670">
    <property type="protein sequence ID" value="GMG40311.1"/>
    <property type="molecule type" value="Genomic_DNA"/>
</dbReference>
<dbReference type="OrthoDB" id="438939at2759"/>
<dbReference type="GO" id="GO:0005681">
    <property type="term" value="C:spliceosomal complex"/>
    <property type="evidence" value="ECO:0007669"/>
    <property type="project" value="UniProtKB-KW"/>
</dbReference>
<keyword evidence="6" id="KW-1185">Reference proteome</keyword>
<dbReference type="GO" id="GO:0000245">
    <property type="term" value="P:spliceosomal complex assembly"/>
    <property type="evidence" value="ECO:0007669"/>
    <property type="project" value="InterPro"/>
</dbReference>
<keyword evidence="2" id="KW-0507">mRNA processing</keyword>
<feature type="region of interest" description="Disordered" evidence="3">
    <location>
        <begin position="60"/>
        <end position="170"/>
    </location>
</feature>
<dbReference type="Proteomes" id="UP001165063">
    <property type="component" value="Unassembled WGS sequence"/>
</dbReference>
<dbReference type="PANTHER" id="PTHR12097">
    <property type="entry name" value="SPLICING FACTOR 3B, SUBUNIT 1-RELATED"/>
    <property type="match status" value="1"/>
</dbReference>
<keyword evidence="2" id="KW-0747">Spliceosome</keyword>
<name>A0A9W6YXF1_AMBMO</name>
<dbReference type="InterPro" id="IPR057978">
    <property type="entry name" value="TPR_DAAF5"/>
</dbReference>
<evidence type="ECO:0000256" key="1">
    <source>
        <dbReference type="ARBA" id="ARBA00005754"/>
    </source>
</evidence>
<protein>
    <submittedName>
        <fullName evidence="5">Unnamed protein product</fullName>
    </submittedName>
</protein>
<dbReference type="InterPro" id="IPR038737">
    <property type="entry name" value="SF3b_su1-like"/>
</dbReference>
<gene>
    <name evidence="5" type="ORF">Amon01_000608000</name>
</gene>
<dbReference type="InterPro" id="IPR011989">
    <property type="entry name" value="ARM-like"/>
</dbReference>
<dbReference type="GO" id="GO:0003729">
    <property type="term" value="F:mRNA binding"/>
    <property type="evidence" value="ECO:0007669"/>
    <property type="project" value="InterPro"/>
</dbReference>
<feature type="compositionally biased region" description="Low complexity" evidence="3">
    <location>
        <begin position="145"/>
        <end position="158"/>
    </location>
</feature>
<comment type="caution">
    <text evidence="5">The sequence shown here is derived from an EMBL/GenBank/DDBJ whole genome shotgun (WGS) entry which is preliminary data.</text>
</comment>
<reference evidence="5" key="1">
    <citation type="submission" date="2023-04" db="EMBL/GenBank/DDBJ databases">
        <title>Ambrosiozyma monospora NBRC 1965.</title>
        <authorList>
            <person name="Ichikawa N."/>
            <person name="Sato H."/>
            <person name="Tonouchi N."/>
        </authorList>
    </citation>
    <scope>NUCLEOTIDE SEQUENCE</scope>
    <source>
        <strain evidence="5">NBRC 1965</strain>
    </source>
</reference>
<proteinExistence type="inferred from homology"/>
<evidence type="ECO:0000256" key="2">
    <source>
        <dbReference type="ARBA" id="ARBA00022728"/>
    </source>
</evidence>
<sequence>MPSSKPNVVIPYSREDDEKLKSNKLTSSFTMPKSFQQDLQEEAELYKDDELSKVANKRALVSNESDYQKRKHKSLNDRLVSDDKINSYKDAMERRKKEHELERQMKERKEENDKVEGKDGKTREDHTPNTSRGRKRRWDIKATDDSTSSSKDNNNNNRQVKKKSRWQVQDEVDEATIKTRAKDKYLSDIPIIDGIPLTEANLDLLLPLSFKKVEVPSTYEPKFSKPADKSELKIQTDIDSYVMPESNSLANTNLKYGNPQAIHEVPGLRDLQFFKESDLKVFGKLIETKDIKTSDLSPEDVKERRCMKLILRVKNGAPSTRKVALRTLTDNARTFGPSMIFNIILPLMLDKTLEDQERHLLVKVIGRVLFKLNDSVRPYTSKILVVIMPLLIDDNLYTRLEGQEIISNLAKASGLSSMISTLRPDIDHSDDYVRNLVARTLAVTTSSLGIQSMLPFLKAVCNSQKSELARHTGVKTIQQIAIMMGSSILPHLNGLVNCIARRVKDENLSVRTLTANCIGSLAIASAPYGYESFESIVEPLWQGLTKHRGKALASFIRAFGNLIPLMDQEYGAYYTKEVFKILKREFSSPIDEMQRAILIIIKQCCAIDSIDKSFIIEAKILDSFFENFWSRKVALDNKLSKMCRDACYSLAVKVGPSLIIDKILISMREESLPYRQMSVETATKIISGLGSFDLDDRQVERLLDGLLYSFQHGKEPIFLNGFGSIMGSLGVRVQPHLMQIISALLYRLRNQDPETREQAADLIAQTAPVLKICSEDEMLIKLEDY</sequence>
<accession>A0A9W6YXF1</accession>
<dbReference type="InterPro" id="IPR016024">
    <property type="entry name" value="ARM-type_fold"/>
</dbReference>
<evidence type="ECO:0000313" key="6">
    <source>
        <dbReference type="Proteomes" id="UP001165063"/>
    </source>
</evidence>
<dbReference type="AlphaFoldDB" id="A0A9W6YXF1"/>
<evidence type="ECO:0000256" key="3">
    <source>
        <dbReference type="SAM" id="MobiDB-lite"/>
    </source>
</evidence>